<feature type="compositionally biased region" description="Low complexity" evidence="5">
    <location>
        <begin position="470"/>
        <end position="481"/>
    </location>
</feature>
<feature type="region of interest" description="Disordered" evidence="5">
    <location>
        <begin position="399"/>
        <end position="589"/>
    </location>
</feature>
<evidence type="ECO:0000259" key="7">
    <source>
        <dbReference type="PROSITE" id="PS50011"/>
    </source>
</evidence>
<keyword evidence="2" id="KW-0547">Nucleotide-binding</keyword>
<dbReference type="STRING" id="394096.DB31_1077"/>
<dbReference type="AlphaFoldDB" id="A0A085WFZ1"/>
<dbReference type="PANTHER" id="PTHR43289">
    <property type="entry name" value="MITOGEN-ACTIVATED PROTEIN KINASE KINASE KINASE 20-RELATED"/>
    <property type="match status" value="1"/>
</dbReference>
<gene>
    <name evidence="8" type="ORF">DB31_1077</name>
</gene>
<evidence type="ECO:0000256" key="1">
    <source>
        <dbReference type="ARBA" id="ARBA00022679"/>
    </source>
</evidence>
<dbReference type="PATRIC" id="fig|394096.3.peg.5419"/>
<feature type="compositionally biased region" description="Polar residues" evidence="5">
    <location>
        <begin position="442"/>
        <end position="456"/>
    </location>
</feature>
<keyword evidence="6" id="KW-0472">Membrane</keyword>
<dbReference type="Gene3D" id="3.30.200.20">
    <property type="entry name" value="Phosphorylase Kinase, domain 1"/>
    <property type="match status" value="1"/>
</dbReference>
<feature type="region of interest" description="Disordered" evidence="5">
    <location>
        <begin position="323"/>
        <end position="381"/>
    </location>
</feature>
<feature type="transmembrane region" description="Helical" evidence="6">
    <location>
        <begin position="596"/>
        <end position="618"/>
    </location>
</feature>
<dbReference type="PROSITE" id="PS00109">
    <property type="entry name" value="PROTEIN_KINASE_TYR"/>
    <property type="match status" value="1"/>
</dbReference>
<feature type="region of interest" description="Disordered" evidence="5">
    <location>
        <begin position="809"/>
        <end position="862"/>
    </location>
</feature>
<dbReference type="Proteomes" id="UP000028725">
    <property type="component" value="Unassembled WGS sequence"/>
</dbReference>
<evidence type="ECO:0000256" key="5">
    <source>
        <dbReference type="SAM" id="MobiDB-lite"/>
    </source>
</evidence>
<keyword evidence="6" id="KW-1133">Transmembrane helix</keyword>
<name>A0A085WFZ1_9BACT</name>
<dbReference type="RefSeq" id="WP_044192537.1">
    <property type="nucleotide sequence ID" value="NZ_JMCB01000010.1"/>
</dbReference>
<feature type="compositionally biased region" description="Basic and acidic residues" evidence="5">
    <location>
        <begin position="701"/>
        <end position="711"/>
    </location>
</feature>
<evidence type="ECO:0000313" key="8">
    <source>
        <dbReference type="EMBL" id="KFE66604.1"/>
    </source>
</evidence>
<keyword evidence="1" id="KW-0808">Transferase</keyword>
<dbReference type="GO" id="GO:0004674">
    <property type="term" value="F:protein serine/threonine kinase activity"/>
    <property type="evidence" value="ECO:0007669"/>
    <property type="project" value="UniProtKB-KW"/>
</dbReference>
<accession>A0A085WFZ1</accession>
<comment type="caution">
    <text evidence="8">The sequence shown here is derived from an EMBL/GenBank/DDBJ whole genome shotgun (WGS) entry which is preliminary data.</text>
</comment>
<dbReference type="SUPFAM" id="SSF56112">
    <property type="entry name" value="Protein kinase-like (PK-like)"/>
    <property type="match status" value="1"/>
</dbReference>
<feature type="compositionally biased region" description="Low complexity" evidence="5">
    <location>
        <begin position="564"/>
        <end position="589"/>
    </location>
</feature>
<dbReference type="PROSITE" id="PS50011">
    <property type="entry name" value="PROTEIN_KINASE_DOM"/>
    <property type="match status" value="1"/>
</dbReference>
<evidence type="ECO:0000256" key="4">
    <source>
        <dbReference type="ARBA" id="ARBA00022840"/>
    </source>
</evidence>
<sequence>MKRPTTFGKYLLLERINVGGMAEVFIAKAFGVEGFERFLAIKKILPTMAEDQEFITMFIDEARVSVQLNHANIVHIHELGKYEETYYIAMEYVAGRDLRTILERYRRRKEIMPTAQAVFVASKMCEGLDYAHRKKDARGQDLSIIHRDVSPQNILVSYEGDVKVIDFGIAKAANRAQKTQAGILKGKFGYMSPEQVRGMPIDRRSDIFAVGVILYEMLTGEKLFVGESDFSTLEKVRNAEVPLPRQFNPNIPAGLEKVVLKALAREPEDRYQWASDLQEDLMKFLLAGDAIYSGKHLASYMKEAFAEDMLREAEKMERYAAIEKPDQLETSGANAVPTPPPSRSPRKPSMVTPVGPQPPAPATRSSDKLPPPPLVPPPTAEELAEMDGAGDKTQIVDSSIALSGGPSPVLFDDSSTGKNANPLDDSSTGRTENPIVDDTSDTLDGSMQSPFANESTMAAMAAPRPTGQMAAVKAKGKSGSKPQVVIGEGEPENYVGATVIGPAPTSREPKPVQAEEEDGPTDSVPKLTPSRPSKVRPSKREEEEEEERSDARARALEEEPANTGKVPAATKKPPAKQGKAAKPPAAGPGKPINPKIFIIAGAAVLLLGVIGTVVAVAAGSSKGRVMFTVDPPTAKVVLRVDNAPVTPNSVIELEPGPHRVVAAAEGFVPLEQMVNVVESDNPTPVALKLKPENAGSTDEPTNDKPPSEPEKVANGSQDPEQKTPPETPTKDPGTTTPPQPEKPKTFVAVFVGNSGAEIQVDGKSVGQTPNAKAANLAIGKTYRFVAKRAGYKTFTGEFEGDGSSEVKVEFELEKEEPKPPPVEAKPEAKPEPKPQPKPPVAQTPPTPKPAANKMGKFAASTKPAGAQIWVDGKYSGRDTPVAIGNPLMLPLGSRKIVFKLNGKQTKPQAITITESEVAKLINVPVE</sequence>
<evidence type="ECO:0000313" key="9">
    <source>
        <dbReference type="Proteomes" id="UP000028725"/>
    </source>
</evidence>
<feature type="compositionally biased region" description="Polar residues" evidence="5">
    <location>
        <begin position="413"/>
        <end position="431"/>
    </location>
</feature>
<feature type="compositionally biased region" description="Pro residues" evidence="5">
    <location>
        <begin position="835"/>
        <end position="848"/>
    </location>
</feature>
<dbReference type="InterPro" id="IPR008266">
    <property type="entry name" value="Tyr_kinase_AS"/>
</dbReference>
<keyword evidence="4" id="KW-0067">ATP-binding</keyword>
<reference evidence="8 9" key="1">
    <citation type="submission" date="2014-04" db="EMBL/GenBank/DDBJ databases">
        <title>Genome assembly of Hyalangium minutum DSM 14724.</title>
        <authorList>
            <person name="Sharma G."/>
            <person name="Subramanian S."/>
        </authorList>
    </citation>
    <scope>NUCLEOTIDE SEQUENCE [LARGE SCALE GENOMIC DNA]</scope>
    <source>
        <strain evidence="8 9">DSM 14724</strain>
    </source>
</reference>
<dbReference type="InterPro" id="IPR000719">
    <property type="entry name" value="Prot_kinase_dom"/>
</dbReference>
<dbReference type="InterPro" id="IPR011009">
    <property type="entry name" value="Kinase-like_dom_sf"/>
</dbReference>
<dbReference type="EMBL" id="JMCB01000010">
    <property type="protein sequence ID" value="KFE66604.1"/>
    <property type="molecule type" value="Genomic_DNA"/>
</dbReference>
<keyword evidence="3 8" id="KW-0418">Kinase</keyword>
<keyword evidence="6" id="KW-0812">Transmembrane</keyword>
<feature type="domain" description="Protein kinase" evidence="7">
    <location>
        <begin position="10"/>
        <end position="285"/>
    </location>
</feature>
<feature type="region of interest" description="Disordered" evidence="5">
    <location>
        <begin position="684"/>
        <end position="743"/>
    </location>
</feature>
<evidence type="ECO:0000256" key="6">
    <source>
        <dbReference type="SAM" id="Phobius"/>
    </source>
</evidence>
<keyword evidence="8" id="KW-0723">Serine/threonine-protein kinase</keyword>
<organism evidence="8 9">
    <name type="scientific">Hyalangium minutum</name>
    <dbReference type="NCBI Taxonomy" id="394096"/>
    <lineage>
        <taxon>Bacteria</taxon>
        <taxon>Pseudomonadati</taxon>
        <taxon>Myxococcota</taxon>
        <taxon>Myxococcia</taxon>
        <taxon>Myxococcales</taxon>
        <taxon>Cystobacterineae</taxon>
        <taxon>Archangiaceae</taxon>
        <taxon>Hyalangium</taxon>
    </lineage>
</organism>
<evidence type="ECO:0000256" key="3">
    <source>
        <dbReference type="ARBA" id="ARBA00022777"/>
    </source>
</evidence>
<dbReference type="Pfam" id="PF00069">
    <property type="entry name" value="Pkinase"/>
    <property type="match status" value="1"/>
</dbReference>
<evidence type="ECO:0000256" key="2">
    <source>
        <dbReference type="ARBA" id="ARBA00022741"/>
    </source>
</evidence>
<protein>
    <submittedName>
        <fullName evidence="8">Serine/threonine protein kinase</fullName>
    </submittedName>
</protein>
<dbReference type="Gene3D" id="1.10.510.10">
    <property type="entry name" value="Transferase(Phosphotransferase) domain 1"/>
    <property type="match status" value="1"/>
</dbReference>
<keyword evidence="9" id="KW-1185">Reference proteome</keyword>
<feature type="compositionally biased region" description="Pro residues" evidence="5">
    <location>
        <begin position="369"/>
        <end position="379"/>
    </location>
</feature>
<dbReference type="CDD" id="cd14014">
    <property type="entry name" value="STKc_PknB_like"/>
    <property type="match status" value="1"/>
</dbReference>
<feature type="compositionally biased region" description="Basic and acidic residues" evidence="5">
    <location>
        <begin position="809"/>
        <end position="834"/>
    </location>
</feature>
<dbReference type="OrthoDB" id="9801841at2"/>
<proteinExistence type="predicted"/>
<dbReference type="GO" id="GO:0005524">
    <property type="term" value="F:ATP binding"/>
    <property type="evidence" value="ECO:0007669"/>
    <property type="project" value="UniProtKB-KW"/>
</dbReference>
<dbReference type="PANTHER" id="PTHR43289:SF6">
    <property type="entry name" value="SERINE_THREONINE-PROTEIN KINASE NEKL-3"/>
    <property type="match status" value="1"/>
</dbReference>